<keyword evidence="1" id="KW-0812">Transmembrane</keyword>
<dbReference type="PROSITE" id="PS51782">
    <property type="entry name" value="LYSM"/>
    <property type="match status" value="1"/>
</dbReference>
<organism evidence="3 4">
    <name type="scientific">Rarobacter faecitabidus</name>
    <dbReference type="NCBI Taxonomy" id="13243"/>
    <lineage>
        <taxon>Bacteria</taxon>
        <taxon>Bacillati</taxon>
        <taxon>Actinomycetota</taxon>
        <taxon>Actinomycetes</taxon>
        <taxon>Micrococcales</taxon>
        <taxon>Rarobacteraceae</taxon>
        <taxon>Rarobacter</taxon>
    </lineage>
</organism>
<evidence type="ECO:0000259" key="2">
    <source>
        <dbReference type="PROSITE" id="PS51782"/>
    </source>
</evidence>
<keyword evidence="4" id="KW-1185">Reference proteome</keyword>
<evidence type="ECO:0000256" key="1">
    <source>
        <dbReference type="SAM" id="Phobius"/>
    </source>
</evidence>
<dbReference type="SUPFAM" id="SSF54106">
    <property type="entry name" value="LysM domain"/>
    <property type="match status" value="1"/>
</dbReference>
<dbReference type="InterPro" id="IPR036779">
    <property type="entry name" value="LysM_dom_sf"/>
</dbReference>
<feature type="domain" description="LysM" evidence="2">
    <location>
        <begin position="77"/>
        <end position="127"/>
    </location>
</feature>
<dbReference type="CDD" id="cd00118">
    <property type="entry name" value="LysM"/>
    <property type="match status" value="1"/>
</dbReference>
<keyword evidence="1" id="KW-1133">Transmembrane helix</keyword>
<dbReference type="Proteomes" id="UP000315389">
    <property type="component" value="Unassembled WGS sequence"/>
</dbReference>
<feature type="transmembrane region" description="Helical" evidence="1">
    <location>
        <begin position="40"/>
        <end position="59"/>
    </location>
</feature>
<accession>A0A542ZWA4</accession>
<dbReference type="AlphaFoldDB" id="A0A542ZWA4"/>
<proteinExistence type="predicted"/>
<reference evidence="3 4" key="1">
    <citation type="submission" date="2019-06" db="EMBL/GenBank/DDBJ databases">
        <title>Sequencing the genomes of 1000 actinobacteria strains.</title>
        <authorList>
            <person name="Klenk H.-P."/>
        </authorList>
    </citation>
    <scope>NUCLEOTIDE SEQUENCE [LARGE SCALE GENOMIC DNA]</scope>
    <source>
        <strain evidence="3 4">DSM 4813</strain>
    </source>
</reference>
<evidence type="ECO:0000313" key="4">
    <source>
        <dbReference type="Proteomes" id="UP000315389"/>
    </source>
</evidence>
<keyword evidence="1" id="KW-0472">Membrane</keyword>
<comment type="caution">
    <text evidence="3">The sequence shown here is derived from an EMBL/GenBank/DDBJ whole genome shotgun (WGS) entry which is preliminary data.</text>
</comment>
<evidence type="ECO:0000313" key="3">
    <source>
        <dbReference type="EMBL" id="TQL64635.1"/>
    </source>
</evidence>
<name>A0A542ZWA4_RARFA</name>
<dbReference type="RefSeq" id="WP_211349840.1">
    <property type="nucleotide sequence ID" value="NZ_BAAASV010000001.1"/>
</dbReference>
<dbReference type="Gene3D" id="3.10.350.10">
    <property type="entry name" value="LysM domain"/>
    <property type="match status" value="1"/>
</dbReference>
<protein>
    <submittedName>
        <fullName evidence="3">LysM domain-containing protein</fullName>
    </submittedName>
</protein>
<dbReference type="EMBL" id="VFOS01000001">
    <property type="protein sequence ID" value="TQL64635.1"/>
    <property type="molecule type" value="Genomic_DNA"/>
</dbReference>
<dbReference type="Pfam" id="PF01476">
    <property type="entry name" value="LysM"/>
    <property type="match status" value="1"/>
</dbReference>
<sequence>MTVVAVGPQGVRVPSTRRVARASDEVARRNRPNGLSFRRVRLALAIVALLAVLGAWAALTGGGQATADGPGRPLAVTVHTVMGGESLWSISASVTPAGSDVRDVLLDIAKLNNLVESHIEPGMTLVLPARA</sequence>
<gene>
    <name evidence="3" type="ORF">FB461_1144</name>
</gene>
<dbReference type="InterPro" id="IPR018392">
    <property type="entry name" value="LysM"/>
</dbReference>